<feature type="transmembrane region" description="Helical" evidence="2">
    <location>
        <begin position="1024"/>
        <end position="1043"/>
    </location>
</feature>
<feature type="coiled-coil region" evidence="1">
    <location>
        <begin position="604"/>
        <end position="638"/>
    </location>
</feature>
<keyword evidence="2" id="KW-0472">Membrane</keyword>
<gene>
    <name evidence="3" type="ORF">MSZNOR_2563</name>
</gene>
<dbReference type="PANTHER" id="PTHR32063:SF33">
    <property type="entry name" value="RND SUPERFAMILY EFFLUX PUMP PERMEASE COMPONENT"/>
    <property type="match status" value="1"/>
</dbReference>
<dbReference type="RefSeq" id="WP_317963198.1">
    <property type="nucleotide sequence ID" value="NZ_OX458333.1"/>
</dbReference>
<dbReference type="Gene3D" id="3.30.70.1320">
    <property type="entry name" value="Multidrug efflux transporter AcrB pore domain like"/>
    <property type="match status" value="1"/>
</dbReference>
<keyword evidence="2" id="KW-1133">Transmembrane helix</keyword>
<dbReference type="InterPro" id="IPR027463">
    <property type="entry name" value="AcrB_DN_DC_subdom"/>
</dbReference>
<dbReference type="SUPFAM" id="SSF82714">
    <property type="entry name" value="Multidrug efflux transporter AcrB TolC docking domain, DN and DC subdomains"/>
    <property type="match status" value="2"/>
</dbReference>
<feature type="transmembrane region" description="Helical" evidence="2">
    <location>
        <begin position="490"/>
        <end position="513"/>
    </location>
</feature>
<feature type="transmembrane region" description="Helical" evidence="2">
    <location>
        <begin position="400"/>
        <end position="420"/>
    </location>
</feature>
<feature type="transmembrane region" description="Helical" evidence="2">
    <location>
        <begin position="553"/>
        <end position="575"/>
    </location>
</feature>
<dbReference type="Proteomes" id="UP001162030">
    <property type="component" value="Chromosome"/>
</dbReference>
<evidence type="ECO:0000313" key="3">
    <source>
        <dbReference type="EMBL" id="CAI8853927.1"/>
    </source>
</evidence>
<feature type="transmembrane region" description="Helical" evidence="2">
    <location>
        <begin position="1063"/>
        <end position="1081"/>
    </location>
</feature>
<feature type="transmembrane region" description="Helical" evidence="2">
    <location>
        <begin position="923"/>
        <end position="944"/>
    </location>
</feature>
<evidence type="ECO:0000313" key="4">
    <source>
        <dbReference type="Proteomes" id="UP001162030"/>
    </source>
</evidence>
<sequence length="1099" mass="120878">MSAQRIDPPPAASLQSQASGPIAWFASNPVAANLLMLLIWFGGFASLAVMDKEVFPRFSPHQIEIKAIYPGAGPLEIEESVCIRIEEAIHDLPGIKRLKSEITEGRCTVNVVILPGYDKDQMMNAVRGRVQAIQRLPKTLEKIEIEPAHREDDDGVIWVALHGPTDPLTIKQLGDRIQAELALIPGVTRAINYYEQAYEITVEVSSERLRRYRMSLHEVAEAIQHASVDLAGGLVKSQAGELLLRVNGQARNGETIGNLVLRTNPDGSRLLLRDVAIIKDGLEERLSEWHHNGETAQGWEIHADQDTVAVARRVKAYVQEMKSKLPEGLSLYTWWDDSEAYDQRIQTLIEDGLSGFLLVCAVLTLFLRLRVALWAGVGIVTSIFGTFWLMPVVDVSLNMLSLFGFLLAMGILVDDAIIIGDAVHKEQTESSILDAEGKPARTSFASSLACAIRGARSVAQPVILAVLIAMAAFLPGLFLPGWAGQMMRPICLVMILTLVFSLVEALLILPAHLAHPAKLDASPSVLARIRDSLNRGLDRFVQRIYGPFLEKALGWRFLTVAVFVVLLLLSIALVAGGHLRLSLQPDVTKDSFWVYLKLPEDAPYSETRRIAKKVEDALLQLRDELDQAERQKTAARSGQEPASVIVGLETLVWEHDAGFWTELSPLGRERIAVEDFVREWRRRIGDIGRAKIDFIFKEGDVPYDLEFDLGAPDPAQLAAAAEQFKRMISGYPGVYDVVDSAETGKPEVRLRLKPEAERLGLSLQDLAEQTRQGYYGDEVYRFQRGGKEVKVMVRLPLNERQSLDSLRNLPVRLPSGAHAPLGTLAEVDLVPGYAKLIRQDRRRVLKVQARVDSQVADLNAVYAEIEKTVIPSLKRQFPELDVSVGQERQEQEATVQRLIVNTMIALAVIYALIAVPFRSYVTPLIFLLAAPVAWCGAVLAHWLAGLPLSMESLVGMIAASGVVVNDSLVLLDYVKERGTEGQEEKGRELGDTVGAMVSPDEDAPMSSTASQVSSLILEACTARFRPILLAFLTNFAGFLPTLMETSEQAQFLIPMTLSLSAGLLFGMAASLVLTPVCYAIFHDKLGVPAGEAAENVAAS</sequence>
<proteinExistence type="predicted"/>
<protein>
    <submittedName>
        <fullName evidence="3">Multidrug efflux pump subunit AcrB</fullName>
    </submittedName>
</protein>
<dbReference type="PRINTS" id="PR00702">
    <property type="entry name" value="ACRIFLAVINRP"/>
</dbReference>
<dbReference type="Gene3D" id="1.20.1640.10">
    <property type="entry name" value="Multidrug efflux transporter AcrB transmembrane domain"/>
    <property type="match status" value="2"/>
</dbReference>
<evidence type="ECO:0000256" key="1">
    <source>
        <dbReference type="SAM" id="Coils"/>
    </source>
</evidence>
<reference evidence="3 4" key="1">
    <citation type="submission" date="2023-03" db="EMBL/GenBank/DDBJ databases">
        <authorList>
            <person name="Pearce D."/>
        </authorList>
    </citation>
    <scope>NUCLEOTIDE SEQUENCE [LARGE SCALE GENOMIC DNA]</scope>
    <source>
        <strain evidence="3">Msz</strain>
    </source>
</reference>
<dbReference type="Gene3D" id="3.30.2090.10">
    <property type="entry name" value="Multidrug efflux transporter AcrB TolC docking domain, DN and DC subdomains"/>
    <property type="match status" value="2"/>
</dbReference>
<organism evidence="3 4">
    <name type="scientific">Methylocaldum szegediense</name>
    <dbReference type="NCBI Taxonomy" id="73780"/>
    <lineage>
        <taxon>Bacteria</taxon>
        <taxon>Pseudomonadati</taxon>
        <taxon>Pseudomonadota</taxon>
        <taxon>Gammaproteobacteria</taxon>
        <taxon>Methylococcales</taxon>
        <taxon>Methylococcaceae</taxon>
        <taxon>Methylocaldum</taxon>
    </lineage>
</organism>
<dbReference type="SUPFAM" id="SSF82693">
    <property type="entry name" value="Multidrug efflux transporter AcrB pore domain, PN1, PN2, PC1 and PC2 subdomains"/>
    <property type="match status" value="2"/>
</dbReference>
<name>A0ABM9I356_9GAMM</name>
<dbReference type="SUPFAM" id="SSF82866">
    <property type="entry name" value="Multidrug efflux transporter AcrB transmembrane domain"/>
    <property type="match status" value="2"/>
</dbReference>
<dbReference type="Gene3D" id="3.30.70.1430">
    <property type="entry name" value="Multidrug efflux transporter AcrB pore domain"/>
    <property type="match status" value="2"/>
</dbReference>
<feature type="transmembrane region" description="Helical" evidence="2">
    <location>
        <begin position="30"/>
        <end position="50"/>
    </location>
</feature>
<dbReference type="Pfam" id="PF00873">
    <property type="entry name" value="ACR_tran"/>
    <property type="match status" value="2"/>
</dbReference>
<feature type="transmembrane region" description="Helical" evidence="2">
    <location>
        <begin position="462"/>
        <end position="483"/>
    </location>
</feature>
<keyword evidence="1" id="KW-0175">Coiled coil</keyword>
<keyword evidence="4" id="KW-1185">Reference proteome</keyword>
<dbReference type="Gene3D" id="3.30.70.1440">
    <property type="entry name" value="Multidrug efflux transporter AcrB pore domain"/>
    <property type="match status" value="1"/>
</dbReference>
<feature type="transmembrane region" description="Helical" evidence="2">
    <location>
        <begin position="898"/>
        <end position="917"/>
    </location>
</feature>
<feature type="transmembrane region" description="Helical" evidence="2">
    <location>
        <begin position="373"/>
        <end position="393"/>
    </location>
</feature>
<evidence type="ECO:0000256" key="2">
    <source>
        <dbReference type="SAM" id="Phobius"/>
    </source>
</evidence>
<keyword evidence="2" id="KW-0812">Transmembrane</keyword>
<dbReference type="PANTHER" id="PTHR32063">
    <property type="match status" value="1"/>
</dbReference>
<accession>A0ABM9I356</accession>
<dbReference type="EMBL" id="OX458333">
    <property type="protein sequence ID" value="CAI8853927.1"/>
    <property type="molecule type" value="Genomic_DNA"/>
</dbReference>
<dbReference type="InterPro" id="IPR001036">
    <property type="entry name" value="Acrflvin-R"/>
</dbReference>